<feature type="compositionally biased region" description="Acidic residues" evidence="1">
    <location>
        <begin position="352"/>
        <end position="376"/>
    </location>
</feature>
<protein>
    <submittedName>
        <fullName evidence="2">Uncharacterized protein</fullName>
    </submittedName>
</protein>
<dbReference type="EMBL" id="JAWWNJ010000089">
    <property type="protein sequence ID" value="KAK7000237.1"/>
    <property type="molecule type" value="Genomic_DNA"/>
</dbReference>
<reference evidence="2 3" key="1">
    <citation type="journal article" date="2024" name="J Genomics">
        <title>Draft genome sequencing and assembly of Favolaschia claudopus CIRM-BRFM 2984 isolated from oak limbs.</title>
        <authorList>
            <person name="Navarro D."/>
            <person name="Drula E."/>
            <person name="Chaduli D."/>
            <person name="Cazenave R."/>
            <person name="Ahrendt S."/>
            <person name="Wang J."/>
            <person name="Lipzen A."/>
            <person name="Daum C."/>
            <person name="Barry K."/>
            <person name="Grigoriev I.V."/>
            <person name="Favel A."/>
            <person name="Rosso M.N."/>
            <person name="Martin F."/>
        </authorList>
    </citation>
    <scope>NUCLEOTIDE SEQUENCE [LARGE SCALE GENOMIC DNA]</scope>
    <source>
        <strain evidence="2 3">CIRM-BRFM 2984</strain>
    </source>
</reference>
<organism evidence="2 3">
    <name type="scientific">Favolaschia claudopus</name>
    <dbReference type="NCBI Taxonomy" id="2862362"/>
    <lineage>
        <taxon>Eukaryota</taxon>
        <taxon>Fungi</taxon>
        <taxon>Dikarya</taxon>
        <taxon>Basidiomycota</taxon>
        <taxon>Agaricomycotina</taxon>
        <taxon>Agaricomycetes</taxon>
        <taxon>Agaricomycetidae</taxon>
        <taxon>Agaricales</taxon>
        <taxon>Marasmiineae</taxon>
        <taxon>Mycenaceae</taxon>
        <taxon>Favolaschia</taxon>
    </lineage>
</organism>
<feature type="region of interest" description="Disordered" evidence="1">
    <location>
        <begin position="450"/>
        <end position="622"/>
    </location>
</feature>
<feature type="non-terminal residue" evidence="2">
    <location>
        <position position="781"/>
    </location>
</feature>
<accession>A0AAW0A3F4</accession>
<dbReference type="Proteomes" id="UP001362999">
    <property type="component" value="Unassembled WGS sequence"/>
</dbReference>
<keyword evidence="3" id="KW-1185">Reference proteome</keyword>
<feature type="compositionally biased region" description="Pro residues" evidence="1">
    <location>
        <begin position="465"/>
        <end position="542"/>
    </location>
</feature>
<evidence type="ECO:0000313" key="2">
    <source>
        <dbReference type="EMBL" id="KAK7000237.1"/>
    </source>
</evidence>
<gene>
    <name evidence="2" type="ORF">R3P38DRAFT_2432805</name>
</gene>
<sequence length="781" mass="86384">KRSRPRKPKEDRKNLRLWAEGARETILAPHLDAYQIAIDQGRRQERKFLKKVCREFHARVNWRTKDHEEPVLNAWDDSTVVEEELLSEEEEQARSTRVNELNARIRRWFTYRLKKLRKRQRSGKELDPRKDPYSVLLATLSGVTSPPKALQAYQQFMRESYEEKVAPVVAERWQQERSESSIVSARTKEPKAGFRAEVARQVFADLPADERKAIGERAKSEAAQAKDEYVATLKAPPSTTPEARQLCIDNVSDFIAPILQGLYSHTGLHATLIMGGPIPEFGGEIRTLHVSYGRNRTVQGPHWPQWDKARFAGVTQFMTEYLHTAYTPQECAQSALLRPPELSGANYTIPPDDSDSDSGSDSSDSDDDSDDTDSDDEDRRPAKKRKLAASKRAGKTKETSAYTIGLSLNIERNKALIARLNSGDFDPLDPQFADIHREVEGLMAELRKYVKQPEQSSQASSQAPFVPPLAPPSSQPPLVPPPHSSESPTPPSFQPPVVPPLAPPSSQPPLVPPPPSSQPPVAPSPTPPSSQPPLAPPPPSYQPPVVHARSRPSSTTEGRRKSTRSTRRSASQSTAADTPLLPIENVLHSTSPPSSLAATSQAASVPNLPDNDNSDESDGANSVAQALPVSLPPVSQAAQAGLATLPPPPRPSDLFTSAPCPANAKAWFVDAHQAMTQVDLGCHYVALVAAWTRMEAASRFEHSPTNLPAKFRPKPVGTWISNSRRGPLPTVKDPVRYAKEWQIWWDSLQPAWRARESTGEWSVTRGYGQNGREWGALYHWG</sequence>
<dbReference type="AlphaFoldDB" id="A0AAW0A3F4"/>
<evidence type="ECO:0000313" key="3">
    <source>
        <dbReference type="Proteomes" id="UP001362999"/>
    </source>
</evidence>
<evidence type="ECO:0000256" key="1">
    <source>
        <dbReference type="SAM" id="MobiDB-lite"/>
    </source>
</evidence>
<feature type="non-terminal residue" evidence="2">
    <location>
        <position position="1"/>
    </location>
</feature>
<feature type="compositionally biased region" description="Basic residues" evidence="1">
    <location>
        <begin position="381"/>
        <end position="394"/>
    </location>
</feature>
<dbReference type="PRINTS" id="PR01217">
    <property type="entry name" value="PRICHEXTENSN"/>
</dbReference>
<proteinExistence type="predicted"/>
<feature type="region of interest" description="Disordered" evidence="1">
    <location>
        <begin position="341"/>
        <end position="396"/>
    </location>
</feature>
<name>A0AAW0A3F4_9AGAR</name>
<feature type="compositionally biased region" description="Low complexity" evidence="1">
    <location>
        <begin position="452"/>
        <end position="464"/>
    </location>
</feature>
<feature type="compositionally biased region" description="Low complexity" evidence="1">
    <location>
        <begin position="589"/>
        <end position="604"/>
    </location>
</feature>
<comment type="caution">
    <text evidence="2">The sequence shown here is derived from an EMBL/GenBank/DDBJ whole genome shotgun (WGS) entry which is preliminary data.</text>
</comment>